<dbReference type="PANTHER" id="PTHR34413">
    <property type="entry name" value="PROPHAGE TAIL FIBER ASSEMBLY PROTEIN HOMOLOG TFAE-RELATED-RELATED"/>
    <property type="match status" value="1"/>
</dbReference>
<comment type="caution">
    <text evidence="2">The sequence shown here is derived from an EMBL/GenBank/DDBJ whole genome shotgun (WGS) entry which is preliminary data.</text>
</comment>
<protein>
    <submittedName>
        <fullName evidence="2">Tail fiber assembly protein G</fullName>
    </submittedName>
</protein>
<proteinExistence type="predicted"/>
<dbReference type="Pfam" id="PF02413">
    <property type="entry name" value="Caudo_TAP"/>
    <property type="match status" value="1"/>
</dbReference>
<evidence type="ECO:0000313" key="2">
    <source>
        <dbReference type="EMBL" id="CNF13600.1"/>
    </source>
</evidence>
<reference evidence="2 3" key="1">
    <citation type="submission" date="2015-03" db="EMBL/GenBank/DDBJ databases">
        <authorList>
            <consortium name="Pathogen Informatics"/>
            <person name="Murphy D."/>
        </authorList>
    </citation>
    <scope>NUCLEOTIDE SEQUENCE [LARGE SCALE GENOMIC DNA]</scope>
    <source>
        <strain evidence="2 3">IP27818</strain>
    </source>
</reference>
<keyword evidence="1" id="KW-0175">Coiled coil</keyword>
<dbReference type="EMBL" id="CPZF01000001">
    <property type="protein sequence ID" value="CNF13600.1"/>
    <property type="molecule type" value="Genomic_DNA"/>
</dbReference>
<dbReference type="Proteomes" id="UP000041356">
    <property type="component" value="Unassembled WGS sequence"/>
</dbReference>
<dbReference type="InterPro" id="IPR003458">
    <property type="entry name" value="Phage_T4_Gp38_tail_assem"/>
</dbReference>
<evidence type="ECO:0000313" key="3">
    <source>
        <dbReference type="Proteomes" id="UP000041356"/>
    </source>
</evidence>
<dbReference type="PANTHER" id="PTHR34413:SF2">
    <property type="entry name" value="PROPHAGE TAIL FIBER ASSEMBLY PROTEIN HOMOLOG TFAE-RELATED"/>
    <property type="match status" value="1"/>
</dbReference>
<gene>
    <name evidence="2" type="ORF">ERS137939_00841</name>
</gene>
<dbReference type="AlphaFoldDB" id="A0A9P1UYL2"/>
<sequence>MAFKMSDKAQIVTVFNYHYETKEFTGETDEYIAPYTGIPGSSTLIAPLPSKAGYAVVFNEDAQQWEYTEDYRGAEAYDTQTGYSRPVITLGPLPEGFTSLAPTSQFDCWDGSQWVKDENAEKKHHLAEAEQKKRALLNEASAKIQTLQDSIELGLGTETTESELLVWRKYRVLLDRVDISTAPNIEWPVSPFI</sequence>
<name>A0A9P1UYL2_YEREN</name>
<evidence type="ECO:0000256" key="1">
    <source>
        <dbReference type="SAM" id="Coils"/>
    </source>
</evidence>
<dbReference type="InterPro" id="IPR051220">
    <property type="entry name" value="TFA_Chaperone"/>
</dbReference>
<accession>A0A9P1UYL2</accession>
<feature type="coiled-coil region" evidence="1">
    <location>
        <begin position="119"/>
        <end position="146"/>
    </location>
</feature>
<organism evidence="2 3">
    <name type="scientific">Yersinia enterocolitica</name>
    <dbReference type="NCBI Taxonomy" id="630"/>
    <lineage>
        <taxon>Bacteria</taxon>
        <taxon>Pseudomonadati</taxon>
        <taxon>Pseudomonadota</taxon>
        <taxon>Gammaproteobacteria</taxon>
        <taxon>Enterobacterales</taxon>
        <taxon>Yersiniaceae</taxon>
        <taxon>Yersinia</taxon>
    </lineage>
</organism>